<keyword evidence="1" id="KW-0175">Coiled coil</keyword>
<organism evidence="3 4">
    <name type="scientific">Parasponia andersonii</name>
    <name type="common">Sponia andersonii</name>
    <dbReference type="NCBI Taxonomy" id="3476"/>
    <lineage>
        <taxon>Eukaryota</taxon>
        <taxon>Viridiplantae</taxon>
        <taxon>Streptophyta</taxon>
        <taxon>Embryophyta</taxon>
        <taxon>Tracheophyta</taxon>
        <taxon>Spermatophyta</taxon>
        <taxon>Magnoliopsida</taxon>
        <taxon>eudicotyledons</taxon>
        <taxon>Gunneridae</taxon>
        <taxon>Pentapetalae</taxon>
        <taxon>rosids</taxon>
        <taxon>fabids</taxon>
        <taxon>Rosales</taxon>
        <taxon>Cannabaceae</taxon>
        <taxon>Parasponia</taxon>
    </lineage>
</organism>
<accession>A0A2P5B7I4</accession>
<dbReference type="Proteomes" id="UP000237105">
    <property type="component" value="Unassembled WGS sequence"/>
</dbReference>
<dbReference type="PANTHER" id="PTHR21596">
    <property type="entry name" value="RIBONUCLEASE P SUBUNIT P38"/>
    <property type="match status" value="1"/>
</dbReference>
<gene>
    <name evidence="3" type="ORF">PanWU01x14_264530</name>
</gene>
<keyword evidence="4" id="KW-1185">Reference proteome</keyword>
<comment type="caution">
    <text evidence="3">The sequence shown here is derived from an EMBL/GenBank/DDBJ whole genome shotgun (WGS) entry which is preliminary data.</text>
</comment>
<dbReference type="PANTHER" id="PTHR21596:SF3">
    <property type="entry name" value="FACTOR OF DNA METHYLATION 1-RELATED"/>
    <property type="match status" value="1"/>
</dbReference>
<reference evidence="4" key="1">
    <citation type="submission" date="2016-06" db="EMBL/GenBank/DDBJ databases">
        <title>Parallel loss of symbiosis genes in relatives of nitrogen-fixing non-legume Parasponia.</title>
        <authorList>
            <person name="Van Velzen R."/>
            <person name="Holmer R."/>
            <person name="Bu F."/>
            <person name="Rutten L."/>
            <person name="Van Zeijl A."/>
            <person name="Liu W."/>
            <person name="Santuari L."/>
            <person name="Cao Q."/>
            <person name="Sharma T."/>
            <person name="Shen D."/>
            <person name="Roswanjaya Y."/>
            <person name="Wardhani T."/>
            <person name="Kalhor M.S."/>
            <person name="Jansen J."/>
            <person name="Van den Hoogen J."/>
            <person name="Gungor B."/>
            <person name="Hartog M."/>
            <person name="Hontelez J."/>
            <person name="Verver J."/>
            <person name="Yang W.-C."/>
            <person name="Schijlen E."/>
            <person name="Repin R."/>
            <person name="Schilthuizen M."/>
            <person name="Schranz E."/>
            <person name="Heidstra R."/>
            <person name="Miyata K."/>
            <person name="Fedorova E."/>
            <person name="Kohlen W."/>
            <person name="Bisseling T."/>
            <person name="Smit S."/>
            <person name="Geurts R."/>
        </authorList>
    </citation>
    <scope>NUCLEOTIDE SEQUENCE [LARGE SCALE GENOMIC DNA]</scope>
    <source>
        <strain evidence="4">cv. WU1-14</strain>
    </source>
</reference>
<feature type="domain" description="Factor of DNA methylation 1-5/IDN2" evidence="2">
    <location>
        <begin position="118"/>
        <end position="235"/>
    </location>
</feature>
<dbReference type="GO" id="GO:0080188">
    <property type="term" value="P:gene silencing by siRNA-directed DNA methylation"/>
    <property type="evidence" value="ECO:0007669"/>
    <property type="project" value="InterPro"/>
</dbReference>
<proteinExistence type="predicted"/>
<dbReference type="EMBL" id="JXTB01000344">
    <property type="protein sequence ID" value="PON44764.1"/>
    <property type="molecule type" value="Genomic_DNA"/>
</dbReference>
<evidence type="ECO:0000313" key="4">
    <source>
        <dbReference type="Proteomes" id="UP000237105"/>
    </source>
</evidence>
<sequence length="238" mass="27802">MYLDYHEFVGTKHLDFFFFFGFFRYKKRESSLQLAAVEQQKADENVLKLLKDHQRENGNLNKIIIGFEKKWKAKQALELEVEQLKGKVNVTKHMGGTDNYIEDRLAEKQQELDDLEDYCQALITKEHSGTDEQQEARKVLINEHLKDPNWYSFKVINVKGEDKKVIDDGDKKLETLKMEFGQEVYKAVTTALTEINEYNASGCYVVPELWNFKEGRRATLAEGTTFLLKLFGTKNRSR</sequence>
<dbReference type="AlphaFoldDB" id="A0A2P5B7I4"/>
<dbReference type="InterPro" id="IPR005379">
    <property type="entry name" value="FDM1-5/IDN2_XH"/>
</dbReference>
<evidence type="ECO:0000259" key="2">
    <source>
        <dbReference type="Pfam" id="PF03469"/>
    </source>
</evidence>
<evidence type="ECO:0000256" key="1">
    <source>
        <dbReference type="SAM" id="Coils"/>
    </source>
</evidence>
<evidence type="ECO:0000313" key="3">
    <source>
        <dbReference type="EMBL" id="PON44764.1"/>
    </source>
</evidence>
<dbReference type="OrthoDB" id="1892195at2759"/>
<dbReference type="STRING" id="3476.A0A2P5B7I4"/>
<protein>
    <recommendedName>
        <fullName evidence="2">Factor of DNA methylation 1-5/IDN2 domain-containing protein</fullName>
    </recommendedName>
</protein>
<dbReference type="Pfam" id="PF03469">
    <property type="entry name" value="XH"/>
    <property type="match status" value="1"/>
</dbReference>
<feature type="coiled-coil region" evidence="1">
    <location>
        <begin position="74"/>
        <end position="125"/>
    </location>
</feature>
<dbReference type="InterPro" id="IPR045177">
    <property type="entry name" value="FDM1-5/IDN2"/>
</dbReference>
<name>A0A2P5B7I4_PARAD</name>